<evidence type="ECO:0000256" key="1">
    <source>
        <dbReference type="SAM" id="MobiDB-lite"/>
    </source>
</evidence>
<dbReference type="Gene3D" id="2.40.128.520">
    <property type="match status" value="1"/>
</dbReference>
<organism evidence="4 5">
    <name type="scientific">Pedobacter aquae</name>
    <dbReference type="NCBI Taxonomy" id="2605747"/>
    <lineage>
        <taxon>Bacteria</taxon>
        <taxon>Pseudomonadati</taxon>
        <taxon>Bacteroidota</taxon>
        <taxon>Sphingobacteriia</taxon>
        <taxon>Sphingobacteriales</taxon>
        <taxon>Sphingobacteriaceae</taxon>
        <taxon>Pedobacter</taxon>
    </lineage>
</organism>
<feature type="signal peptide" evidence="2">
    <location>
        <begin position="1"/>
        <end position="29"/>
    </location>
</feature>
<evidence type="ECO:0000313" key="4">
    <source>
        <dbReference type="EMBL" id="QEK52321.1"/>
    </source>
</evidence>
<keyword evidence="2" id="KW-0732">Signal</keyword>
<dbReference type="PANTHER" id="PTHR36919">
    <property type="entry name" value="BLR1215 PROTEIN"/>
    <property type="match status" value="1"/>
</dbReference>
<sequence length="162" mass="18022">MITKYLATKKFLFVIIAAMIVFLGNSATAASIVNNPDAVVGVWKTGDGNAIVRIYKNGETYQGKIVWLKEPHDPDTGKPKLDKNNPTETSKNRPVVGLVNIWGFKFIEKNLWDEGNIYDPKSGNTYSCTIKMLNANTLEVRGYIGVSLIGRTDVWTKQVVKN</sequence>
<name>A0A5C0VKZ5_9SPHI</name>
<dbReference type="PANTHER" id="PTHR36919:SF2">
    <property type="entry name" value="BLL6627 PROTEIN"/>
    <property type="match status" value="1"/>
</dbReference>
<keyword evidence="5" id="KW-1185">Reference proteome</keyword>
<dbReference type="RefSeq" id="WP_149075121.1">
    <property type="nucleotide sequence ID" value="NZ_CP043329.1"/>
</dbReference>
<dbReference type="EMBL" id="CP043329">
    <property type="protein sequence ID" value="QEK52321.1"/>
    <property type="molecule type" value="Genomic_DNA"/>
</dbReference>
<feature type="region of interest" description="Disordered" evidence="1">
    <location>
        <begin position="70"/>
        <end position="90"/>
    </location>
</feature>
<accession>A0A5C0VKZ5</accession>
<reference evidence="4 5" key="1">
    <citation type="submission" date="2019-08" db="EMBL/GenBank/DDBJ databases">
        <title>Pedobacter sp. nov., isolated from Han river, South Korea.</title>
        <authorList>
            <person name="Lee D.-H."/>
            <person name="Kim Y.-S."/>
            <person name="Hwang E.-M."/>
            <person name="Le Tran T.C."/>
            <person name="Cha C.-J."/>
        </authorList>
    </citation>
    <scope>NUCLEOTIDE SEQUENCE [LARGE SCALE GENOMIC DNA]</scope>
    <source>
        <strain evidence="4 5">CJ43</strain>
    </source>
</reference>
<dbReference type="Pfam" id="PF09917">
    <property type="entry name" value="DUF2147"/>
    <property type="match status" value="1"/>
</dbReference>
<protein>
    <submittedName>
        <fullName evidence="4">DUF2147 domain-containing protein</fullName>
    </submittedName>
</protein>
<proteinExistence type="predicted"/>
<gene>
    <name evidence="4" type="ORF">FYC62_12180</name>
</gene>
<evidence type="ECO:0000259" key="3">
    <source>
        <dbReference type="Pfam" id="PF09917"/>
    </source>
</evidence>
<feature type="compositionally biased region" description="Basic and acidic residues" evidence="1">
    <location>
        <begin position="70"/>
        <end position="85"/>
    </location>
</feature>
<feature type="domain" description="DUF2147" evidence="3">
    <location>
        <begin position="41"/>
        <end position="157"/>
    </location>
</feature>
<feature type="chain" id="PRO_5023117140" evidence="2">
    <location>
        <begin position="30"/>
        <end position="162"/>
    </location>
</feature>
<dbReference type="KEGG" id="pej:FYC62_12180"/>
<dbReference type="AlphaFoldDB" id="A0A5C0VKZ5"/>
<evidence type="ECO:0000256" key="2">
    <source>
        <dbReference type="SAM" id="SignalP"/>
    </source>
</evidence>
<evidence type="ECO:0000313" key="5">
    <source>
        <dbReference type="Proteomes" id="UP000323653"/>
    </source>
</evidence>
<dbReference type="InterPro" id="IPR019223">
    <property type="entry name" value="DUF2147"/>
</dbReference>
<dbReference type="Proteomes" id="UP000323653">
    <property type="component" value="Chromosome"/>
</dbReference>